<dbReference type="EMBL" id="BMKS01000002">
    <property type="protein sequence ID" value="GGG23916.1"/>
    <property type="molecule type" value="Genomic_DNA"/>
</dbReference>
<evidence type="ECO:0000313" key="4">
    <source>
        <dbReference type="Proteomes" id="UP000597507"/>
    </source>
</evidence>
<dbReference type="SUPFAM" id="SSF51735">
    <property type="entry name" value="NAD(P)-binding Rossmann-fold domains"/>
    <property type="match status" value="1"/>
</dbReference>
<sequence length="274" mass="27972">MTADADRTDATEGRGRVAVVIGGANGIGEATGRLLAARGWRVALADLDEAAGKAVAADLAAPFFRLDVADRAAVEALPGQVEAALGPAAALVVSSGAFQRNVPAEEQDPAELDRILAINVKGTWYANRAFGVGMARRRAGGSIVNLASTTASLATPLSIYGPSKSAIVGMTRSFAGEWGRAGVRVNAVSPGITLVPRVRARLRSEPGRYGADPAEGTALGRLVEPAEVAETIAFLCSDRASAITGIDLTVDCGWGVSAGWAMYGGVRPAPPPPG</sequence>
<accession>A0A8J3ECQ2</accession>
<comment type="caution">
    <text evidence="3">The sequence shown here is derived from an EMBL/GenBank/DDBJ whole genome shotgun (WGS) entry which is preliminary data.</text>
</comment>
<keyword evidence="2" id="KW-0560">Oxidoreductase</keyword>
<protein>
    <submittedName>
        <fullName evidence="3">Short-chain dehydrogenase</fullName>
    </submittedName>
</protein>
<dbReference type="AlphaFoldDB" id="A0A8J3ECQ2"/>
<reference evidence="3 4" key="1">
    <citation type="journal article" date="2014" name="Int. J. Syst. Evol. Microbiol.">
        <title>Complete genome sequence of Corynebacterium casei LMG S-19264T (=DSM 44701T), isolated from a smear-ripened cheese.</title>
        <authorList>
            <consortium name="US DOE Joint Genome Institute (JGI-PGF)"/>
            <person name="Walter F."/>
            <person name="Albersmeier A."/>
            <person name="Kalinowski J."/>
            <person name="Ruckert C."/>
        </authorList>
    </citation>
    <scope>NUCLEOTIDE SEQUENCE [LARGE SCALE GENOMIC DNA]</scope>
    <source>
        <strain evidence="3 4">CGMCC 1.16330</strain>
    </source>
</reference>
<dbReference type="FunFam" id="3.40.50.720:FF:000084">
    <property type="entry name" value="Short-chain dehydrogenase reductase"/>
    <property type="match status" value="1"/>
</dbReference>
<keyword evidence="4" id="KW-1185">Reference proteome</keyword>
<gene>
    <name evidence="3" type="ORF">GCM10010964_10120</name>
</gene>
<dbReference type="InterPro" id="IPR036291">
    <property type="entry name" value="NAD(P)-bd_dom_sf"/>
</dbReference>
<dbReference type="CDD" id="cd05233">
    <property type="entry name" value="SDR_c"/>
    <property type="match status" value="1"/>
</dbReference>
<name>A0A8J3ECQ2_9PROT</name>
<proteinExistence type="inferred from homology"/>
<evidence type="ECO:0000313" key="3">
    <source>
        <dbReference type="EMBL" id="GGG23916.1"/>
    </source>
</evidence>
<dbReference type="PANTHER" id="PTHR24321:SF8">
    <property type="entry name" value="ESTRADIOL 17-BETA-DEHYDROGENASE 8-RELATED"/>
    <property type="match status" value="1"/>
</dbReference>
<comment type="similarity">
    <text evidence="1">Belongs to the short-chain dehydrogenases/reductases (SDR) family.</text>
</comment>
<dbReference type="Proteomes" id="UP000597507">
    <property type="component" value="Unassembled WGS sequence"/>
</dbReference>
<dbReference type="GO" id="GO:0016491">
    <property type="term" value="F:oxidoreductase activity"/>
    <property type="evidence" value="ECO:0007669"/>
    <property type="project" value="UniProtKB-KW"/>
</dbReference>
<dbReference type="RefSeq" id="WP_188898897.1">
    <property type="nucleotide sequence ID" value="NZ_BMKS01000002.1"/>
</dbReference>
<evidence type="ECO:0000256" key="1">
    <source>
        <dbReference type="ARBA" id="ARBA00006484"/>
    </source>
</evidence>
<dbReference type="InterPro" id="IPR002347">
    <property type="entry name" value="SDR_fam"/>
</dbReference>
<dbReference type="Pfam" id="PF13561">
    <property type="entry name" value="adh_short_C2"/>
    <property type="match status" value="1"/>
</dbReference>
<dbReference type="PRINTS" id="PR00081">
    <property type="entry name" value="GDHRDH"/>
</dbReference>
<dbReference type="PANTHER" id="PTHR24321">
    <property type="entry name" value="DEHYDROGENASES, SHORT CHAIN"/>
    <property type="match status" value="1"/>
</dbReference>
<dbReference type="Gene3D" id="3.40.50.720">
    <property type="entry name" value="NAD(P)-binding Rossmann-like Domain"/>
    <property type="match status" value="1"/>
</dbReference>
<organism evidence="3 4">
    <name type="scientific">Caldovatus sediminis</name>
    <dbReference type="NCBI Taxonomy" id="2041189"/>
    <lineage>
        <taxon>Bacteria</taxon>
        <taxon>Pseudomonadati</taxon>
        <taxon>Pseudomonadota</taxon>
        <taxon>Alphaproteobacteria</taxon>
        <taxon>Acetobacterales</taxon>
        <taxon>Roseomonadaceae</taxon>
        <taxon>Caldovatus</taxon>
    </lineage>
</organism>
<evidence type="ECO:0000256" key="2">
    <source>
        <dbReference type="ARBA" id="ARBA00023002"/>
    </source>
</evidence>